<dbReference type="GO" id="GO:0008168">
    <property type="term" value="F:methyltransferase activity"/>
    <property type="evidence" value="ECO:0007669"/>
    <property type="project" value="UniProtKB-KW"/>
</dbReference>
<evidence type="ECO:0000313" key="1">
    <source>
        <dbReference type="EMBL" id="RBP37020.1"/>
    </source>
</evidence>
<gene>
    <name evidence="1" type="ORF">DES53_115161</name>
</gene>
<dbReference type="Pfam" id="PF05711">
    <property type="entry name" value="TylF"/>
    <property type="match status" value="1"/>
</dbReference>
<dbReference type="PANTHER" id="PTHR40036">
    <property type="entry name" value="MACROCIN O-METHYLTRANSFERASE"/>
    <property type="match status" value="1"/>
</dbReference>
<sequence>MAIFGKKPNLEKERIAQLKKEIAVLKQVRDVQKLKIAEQKRQLQEYWALNVPKELDYNADALCVWAKNLEFLKEPRFQQAYQRGIKSGQKIGGELNRDIHIEWRVHVAVWAATHALRLKGDFVECGVNTGVLSLAICQYVDFNRSGKQFFLFDTYCGIPEEQLEHSTGNTIYEECYDMVKGNFAAFTGAKLVRGMIPESLSFENIGDVSYLSIDLNNSTAEVAAIEFFWPKLVVGGVVLLDDYGWREAHVQKTALDQFAKSVKAEILTLPTGQGLLLKA</sequence>
<reference evidence="1 2" key="1">
    <citation type="submission" date="2018-06" db="EMBL/GenBank/DDBJ databases">
        <title>Genomic Encyclopedia of Type Strains, Phase IV (KMG-IV): sequencing the most valuable type-strain genomes for metagenomic binning, comparative biology and taxonomic classification.</title>
        <authorList>
            <person name="Goeker M."/>
        </authorList>
    </citation>
    <scope>NUCLEOTIDE SEQUENCE [LARGE SCALE GENOMIC DNA]</scope>
    <source>
        <strain evidence="1 2">DSM 25532</strain>
    </source>
</reference>
<keyword evidence="1" id="KW-0489">Methyltransferase</keyword>
<comment type="caution">
    <text evidence="1">The sequence shown here is derived from an EMBL/GenBank/DDBJ whole genome shotgun (WGS) entry which is preliminary data.</text>
</comment>
<evidence type="ECO:0000313" key="2">
    <source>
        <dbReference type="Proteomes" id="UP000253426"/>
    </source>
</evidence>
<protein>
    <submittedName>
        <fullName evidence="1">Macrocin-O-methyltransferase TylF</fullName>
    </submittedName>
</protein>
<dbReference type="InterPro" id="IPR008884">
    <property type="entry name" value="TylF_MeTrfase"/>
</dbReference>
<organism evidence="1 2">
    <name type="scientific">Roseimicrobium gellanilyticum</name>
    <dbReference type="NCBI Taxonomy" id="748857"/>
    <lineage>
        <taxon>Bacteria</taxon>
        <taxon>Pseudomonadati</taxon>
        <taxon>Verrucomicrobiota</taxon>
        <taxon>Verrucomicrobiia</taxon>
        <taxon>Verrucomicrobiales</taxon>
        <taxon>Verrucomicrobiaceae</taxon>
        <taxon>Roseimicrobium</taxon>
    </lineage>
</organism>
<dbReference type="GO" id="GO:0032259">
    <property type="term" value="P:methylation"/>
    <property type="evidence" value="ECO:0007669"/>
    <property type="project" value="UniProtKB-KW"/>
</dbReference>
<keyword evidence="2" id="KW-1185">Reference proteome</keyword>
<name>A0A366H7Q5_9BACT</name>
<dbReference type="AlphaFoldDB" id="A0A366H7Q5"/>
<dbReference type="EMBL" id="QNRR01000015">
    <property type="protein sequence ID" value="RBP37020.1"/>
    <property type="molecule type" value="Genomic_DNA"/>
</dbReference>
<dbReference type="Proteomes" id="UP000253426">
    <property type="component" value="Unassembled WGS sequence"/>
</dbReference>
<dbReference type="InterPro" id="IPR029063">
    <property type="entry name" value="SAM-dependent_MTases_sf"/>
</dbReference>
<accession>A0A366H7Q5</accession>
<proteinExistence type="predicted"/>
<keyword evidence="1" id="KW-0808">Transferase</keyword>
<dbReference type="Gene3D" id="3.40.50.150">
    <property type="entry name" value="Vaccinia Virus protein VP39"/>
    <property type="match status" value="1"/>
</dbReference>
<dbReference type="PANTHER" id="PTHR40036:SF1">
    <property type="entry name" value="MACROCIN O-METHYLTRANSFERASE"/>
    <property type="match status" value="1"/>
</dbReference>